<dbReference type="PROSITE" id="PS50994">
    <property type="entry name" value="INTEGRASE"/>
    <property type="match status" value="1"/>
</dbReference>
<sequence>MSTIKLDHIELLTGTSNYETWKRGISQVLQGEGFWGHVEGDTRMYAPFPQSLEPTTCDASSTPAQITAYQEWWQKDSKARTIVERRITPLILNLLPQGVSVTARTIWTSIAALYAHTDVLAQFELRDKLSTMKLKDHRDLEQYLGEFKVSRVRLAQMGVAISKLKLVHTVIRGLPLGGTWGNFRQLMSQLIQDHVDTQASFSIAPAAPDALLDRIMSHLTIECQRLDFKKVGKAGPGSEFANFAGNATNTGIRKHPNNPNSVVCSNCNMRSHDKEHCFAKGGGMEGLGPKGRAASAAAPPVAKAPTPIKSDVVAFASVPSASVSPAPAESMCFIGDLSGASSHLIRARELFWSYRPDKARNVKTANHGTLHTRAAGDCLARLTFNAKSTVLKLRDCLHAPDTCVNLLSVGRFVSKGIGCFFADKKVVISKGGMEYTYLSEVAISTGASQALPPHPGPALSQGPMVGNIFVIDVEFLRPPTPVSDGIPKPMPDVACFSPIAVTLDLWHHRLGHAGEGATRSLLKSTTSVSFSPTNALSKCEPCIIGKHARSPAPSSVGPKTTKLLELIHCDLCGPFPVETPHGKRYFIIFLDDFSNIVNVQLLATKDQAFDAWLLVQVKWENKLGLKVGRFRCDGGGELEGKDQKFVQQLQERGIERDITPPYEHWKNGKAEHVICTLQGRVLAMLTAAQLSMTYWGEAALTTGYLHNLTITSTLPSGVTPFEMFHGLPAEMQKKLGPKSRECLFMGYPPSQRGYHIQDLQTHHFFSSGSVIFDENIPYHALHEVPSTPMDYSSLPFPSSVLDNIASPPECEHNPDNAPQPSTPIAPSLPAPVPPPTPTHSSVSDRPVHVRTLTKVGKAYADQMEAARVHLLKVREAASAWRDERIQVEREADGLREAGPGDDVDSDFTCLCRDGLFDTPLLESDTVTAASLDVEDYLQRDIDARYEAVFLSICSDVRRDPRVASYDMSIPPANHCEAMLRPDADEWRQVEQKELDMLKSMGVYVEEMLPEGRKAIGCRWVHEFKVGEGGDKIYKAQCVAQGFLQVPFVNYDATFAPVAKAVSIRFVAVYSALLGWDLECFDATWAFLWGDLSRLIFMRCPDSYIPSIAGAVWRLLKSLYGLKQASLIWYKLLWKVLEALGFVRSEFDHALFVFKRVWSNTDVHCLLAMHVDDGLSGCNFTPFLTFIKGEVGKAFGIKDLGPVTMFLGVQFERDLQTCELWIHQEAYTDVLLAEYGLTDCNPVSTPLDPVHPLGRESDVPLDVPDLVHSYQRLVGSLLFLQSCSRPDISFAVLLLSQHCSSLLPRHFAAARRVLRYLKGTRTHRLHYGGAQQAVPIAGLSDADWAGEKGTNRASTSGFVWSLAGSPISWSAKKQTCIALSTTEAEYIALTRAVQEGIWIRQSLLALHLHCPSPLVIATDNHGARSLSENDSDHSRAKHIDIRYHFIRSHVDNQSFTIAFTPGAINTADIFTKPLSRVIFQSHVERLGLAPR</sequence>
<proteinExistence type="predicted"/>
<dbReference type="SUPFAM" id="SSF53098">
    <property type="entry name" value="Ribonuclease H-like"/>
    <property type="match status" value="1"/>
</dbReference>
<dbReference type="InterPro" id="IPR036397">
    <property type="entry name" value="RNaseH_sf"/>
</dbReference>
<keyword evidence="1" id="KW-0064">Aspartyl protease</keyword>
<feature type="compositionally biased region" description="Pro residues" evidence="3">
    <location>
        <begin position="820"/>
        <end position="837"/>
    </location>
</feature>
<evidence type="ECO:0000256" key="3">
    <source>
        <dbReference type="SAM" id="MobiDB-lite"/>
    </source>
</evidence>
<dbReference type="InterPro" id="IPR001584">
    <property type="entry name" value="Integrase_cat-core"/>
</dbReference>
<reference evidence="5 6" key="1">
    <citation type="submission" date="2020-01" db="EMBL/GenBank/DDBJ databases">
        <authorList>
            <person name="Gupta K D."/>
        </authorList>
    </citation>
    <scope>NUCLEOTIDE SEQUENCE [LARGE SCALE GENOMIC DNA]</scope>
</reference>
<dbReference type="InterPro" id="IPR012337">
    <property type="entry name" value="RNaseH-like_sf"/>
</dbReference>
<dbReference type="SUPFAM" id="SSF56672">
    <property type="entry name" value="DNA/RNA polymerases"/>
    <property type="match status" value="1"/>
</dbReference>
<dbReference type="PANTHER" id="PTHR11439">
    <property type="entry name" value="GAG-POL-RELATED RETROTRANSPOSON"/>
    <property type="match status" value="1"/>
</dbReference>
<dbReference type="GO" id="GO:0004190">
    <property type="term" value="F:aspartic-type endopeptidase activity"/>
    <property type="evidence" value="ECO:0007669"/>
    <property type="project" value="UniProtKB-KW"/>
</dbReference>
<dbReference type="Proteomes" id="UP000467700">
    <property type="component" value="Unassembled WGS sequence"/>
</dbReference>
<dbReference type="CDD" id="cd09272">
    <property type="entry name" value="RNase_HI_RT_Ty1"/>
    <property type="match status" value="1"/>
</dbReference>
<keyword evidence="1" id="KW-0645">Protease</keyword>
<evidence type="ECO:0000313" key="5">
    <source>
        <dbReference type="EMBL" id="CAA7263677.1"/>
    </source>
</evidence>
<organism evidence="5 6">
    <name type="scientific">Cyclocybe aegerita</name>
    <name type="common">Black poplar mushroom</name>
    <name type="synonym">Agrocybe aegerita</name>
    <dbReference type="NCBI Taxonomy" id="1973307"/>
    <lineage>
        <taxon>Eukaryota</taxon>
        <taxon>Fungi</taxon>
        <taxon>Dikarya</taxon>
        <taxon>Basidiomycota</taxon>
        <taxon>Agaricomycotina</taxon>
        <taxon>Agaricomycetes</taxon>
        <taxon>Agaricomycetidae</taxon>
        <taxon>Agaricales</taxon>
        <taxon>Agaricineae</taxon>
        <taxon>Bolbitiaceae</taxon>
        <taxon>Cyclocybe</taxon>
    </lineage>
</organism>
<feature type="domain" description="Integrase catalytic" evidence="4">
    <location>
        <begin position="549"/>
        <end position="728"/>
    </location>
</feature>
<dbReference type="GO" id="GO:0005634">
    <property type="term" value="C:nucleus"/>
    <property type="evidence" value="ECO:0007669"/>
    <property type="project" value="UniProtKB-ARBA"/>
</dbReference>
<protein>
    <recommendedName>
        <fullName evidence="4">Integrase catalytic domain-containing protein</fullName>
    </recommendedName>
</protein>
<dbReference type="Pfam" id="PF13976">
    <property type="entry name" value="gag_pre-integrs"/>
    <property type="match status" value="1"/>
</dbReference>
<name>A0A8S0XR75_CYCAE</name>
<evidence type="ECO:0000259" key="4">
    <source>
        <dbReference type="PROSITE" id="PS50994"/>
    </source>
</evidence>
<dbReference type="Pfam" id="PF22936">
    <property type="entry name" value="Pol_BBD"/>
    <property type="match status" value="1"/>
</dbReference>
<evidence type="ECO:0000313" key="6">
    <source>
        <dbReference type="Proteomes" id="UP000467700"/>
    </source>
</evidence>
<dbReference type="PANTHER" id="PTHR11439:SF483">
    <property type="entry name" value="PEPTIDE SYNTHASE GLIP-LIKE, PUTATIVE (AFU_ORTHOLOGUE AFUA_3G12920)-RELATED"/>
    <property type="match status" value="1"/>
</dbReference>
<dbReference type="Pfam" id="PF07727">
    <property type="entry name" value="RVT_2"/>
    <property type="match status" value="1"/>
</dbReference>
<keyword evidence="6" id="KW-1185">Reference proteome</keyword>
<dbReference type="InterPro" id="IPR043502">
    <property type="entry name" value="DNA/RNA_pol_sf"/>
</dbReference>
<dbReference type="InterPro" id="IPR054722">
    <property type="entry name" value="PolX-like_BBD"/>
</dbReference>
<dbReference type="InterPro" id="IPR057670">
    <property type="entry name" value="SH3_retrovirus"/>
</dbReference>
<dbReference type="EMBL" id="CACVBS010000040">
    <property type="protein sequence ID" value="CAA7263677.1"/>
    <property type="molecule type" value="Genomic_DNA"/>
</dbReference>
<dbReference type="Pfam" id="PF14223">
    <property type="entry name" value="Retrotran_gag_2"/>
    <property type="match status" value="1"/>
</dbReference>
<accession>A0A8S0XR75</accession>
<gene>
    <name evidence="5" type="ORF">AAE3_LOCUS5792</name>
</gene>
<dbReference type="Pfam" id="PF25597">
    <property type="entry name" value="SH3_retrovirus"/>
    <property type="match status" value="1"/>
</dbReference>
<evidence type="ECO:0000256" key="1">
    <source>
        <dbReference type="ARBA" id="ARBA00022750"/>
    </source>
</evidence>
<dbReference type="Gene3D" id="3.30.420.10">
    <property type="entry name" value="Ribonuclease H-like superfamily/Ribonuclease H"/>
    <property type="match status" value="1"/>
</dbReference>
<evidence type="ECO:0000256" key="2">
    <source>
        <dbReference type="ARBA" id="ARBA00022884"/>
    </source>
</evidence>
<feature type="region of interest" description="Disordered" evidence="3">
    <location>
        <begin position="804"/>
        <end position="845"/>
    </location>
</feature>
<keyword evidence="1" id="KW-0378">Hydrolase</keyword>
<dbReference type="GO" id="GO:0003723">
    <property type="term" value="F:RNA binding"/>
    <property type="evidence" value="ECO:0007669"/>
    <property type="project" value="UniProtKB-KW"/>
</dbReference>
<dbReference type="InterPro" id="IPR025724">
    <property type="entry name" value="GAG-pre-integrase_dom"/>
</dbReference>
<dbReference type="OrthoDB" id="3243429at2759"/>
<comment type="caution">
    <text evidence="5">The sequence shown here is derived from an EMBL/GenBank/DDBJ whole genome shotgun (WGS) entry which is preliminary data.</text>
</comment>
<dbReference type="InterPro" id="IPR013103">
    <property type="entry name" value="RVT_2"/>
</dbReference>
<dbReference type="GO" id="GO:0015074">
    <property type="term" value="P:DNA integration"/>
    <property type="evidence" value="ECO:0007669"/>
    <property type="project" value="InterPro"/>
</dbReference>
<keyword evidence="2" id="KW-0694">RNA-binding</keyword>